<keyword evidence="2" id="KW-1185">Reference proteome</keyword>
<dbReference type="Proteomes" id="UP000735302">
    <property type="component" value="Unassembled WGS sequence"/>
</dbReference>
<dbReference type="PANTHER" id="PTHR23227">
    <property type="entry name" value="BUCENTAUR RELATED"/>
    <property type="match status" value="1"/>
</dbReference>
<dbReference type="Gene3D" id="3.60.10.10">
    <property type="entry name" value="Endonuclease/exonuclease/phosphatase"/>
    <property type="match status" value="1"/>
</dbReference>
<dbReference type="InterPro" id="IPR036691">
    <property type="entry name" value="Endo/exonu/phosph_ase_sf"/>
</dbReference>
<dbReference type="SUPFAM" id="SSF56219">
    <property type="entry name" value="DNase I-like"/>
    <property type="match status" value="1"/>
</dbReference>
<accession>A0AAV4C7K8</accession>
<proteinExistence type="predicted"/>
<evidence type="ECO:0000313" key="2">
    <source>
        <dbReference type="Proteomes" id="UP000735302"/>
    </source>
</evidence>
<dbReference type="AlphaFoldDB" id="A0AAV4C7K8"/>
<protein>
    <submittedName>
        <fullName evidence="1">Craniofacial development protein 2-like</fullName>
    </submittedName>
</protein>
<sequence>MKDIFTHSEKCTRSTPQCVCRVRSLDKKSKTWRSGVNKHGSFNLCTNKHLRITQLFTLWNIHEKNVIEPALVDICIVTLFLKSLFEIDIATEVVAKLVAKPLNLGIIQVYAPTSDGEDVEVDKFYEEVEKAKSYLKSQDIIIVMGDFNAKVGDEGVEDVVGPSGIGTVDEHESRLIEWCKVNDFTITNTWHQNIQGGSGFGRATEIEVETK</sequence>
<organism evidence="1 2">
    <name type="scientific">Plakobranchus ocellatus</name>
    <dbReference type="NCBI Taxonomy" id="259542"/>
    <lineage>
        <taxon>Eukaryota</taxon>
        <taxon>Metazoa</taxon>
        <taxon>Spiralia</taxon>
        <taxon>Lophotrochozoa</taxon>
        <taxon>Mollusca</taxon>
        <taxon>Gastropoda</taxon>
        <taxon>Heterobranchia</taxon>
        <taxon>Euthyneura</taxon>
        <taxon>Panpulmonata</taxon>
        <taxon>Sacoglossa</taxon>
        <taxon>Placobranchoidea</taxon>
        <taxon>Plakobranchidae</taxon>
        <taxon>Plakobranchus</taxon>
    </lineage>
</organism>
<dbReference type="PANTHER" id="PTHR23227:SF67">
    <property type="entry name" value="CRANIOFACIAL DEVELOPMENT PROTEIN 2-LIKE"/>
    <property type="match status" value="1"/>
</dbReference>
<comment type="caution">
    <text evidence="1">The sequence shown here is derived from an EMBL/GenBank/DDBJ whole genome shotgun (WGS) entry which is preliminary data.</text>
</comment>
<name>A0AAV4C7K8_9GAST</name>
<evidence type="ECO:0000313" key="1">
    <source>
        <dbReference type="EMBL" id="GFO27507.1"/>
    </source>
</evidence>
<gene>
    <name evidence="1" type="ORF">PoB_005401200</name>
</gene>
<reference evidence="1 2" key="1">
    <citation type="journal article" date="2021" name="Elife">
        <title>Chloroplast acquisition without the gene transfer in kleptoplastic sea slugs, Plakobranchus ocellatus.</title>
        <authorList>
            <person name="Maeda T."/>
            <person name="Takahashi S."/>
            <person name="Yoshida T."/>
            <person name="Shimamura S."/>
            <person name="Takaki Y."/>
            <person name="Nagai Y."/>
            <person name="Toyoda A."/>
            <person name="Suzuki Y."/>
            <person name="Arimoto A."/>
            <person name="Ishii H."/>
            <person name="Satoh N."/>
            <person name="Nishiyama T."/>
            <person name="Hasebe M."/>
            <person name="Maruyama T."/>
            <person name="Minagawa J."/>
            <person name="Obokata J."/>
            <person name="Shigenobu S."/>
        </authorList>
    </citation>
    <scope>NUCLEOTIDE SEQUENCE [LARGE SCALE GENOMIC DNA]</scope>
</reference>
<dbReference type="EMBL" id="BLXT01005922">
    <property type="protein sequence ID" value="GFO27507.1"/>
    <property type="molecule type" value="Genomic_DNA"/>
</dbReference>
<dbReference type="InterPro" id="IPR027124">
    <property type="entry name" value="Swc5/CFDP1/2"/>
</dbReference>